<dbReference type="GO" id="GO:0003700">
    <property type="term" value="F:DNA-binding transcription factor activity"/>
    <property type="evidence" value="ECO:0007669"/>
    <property type="project" value="TreeGrafter"/>
</dbReference>
<accession>A0A1I6KB14</accession>
<dbReference type="InterPro" id="IPR046335">
    <property type="entry name" value="LacI/GalR-like_sensor"/>
</dbReference>
<dbReference type="Proteomes" id="UP000199659">
    <property type="component" value="Unassembled WGS sequence"/>
</dbReference>
<dbReference type="PROSITE" id="PS50932">
    <property type="entry name" value="HTH_LACI_2"/>
    <property type="match status" value="1"/>
</dbReference>
<dbReference type="InterPro" id="IPR010982">
    <property type="entry name" value="Lambda_DNA-bd_dom_sf"/>
</dbReference>
<keyword evidence="6" id="KW-1185">Reference proteome</keyword>
<dbReference type="PANTHER" id="PTHR30146:SF109">
    <property type="entry name" value="HTH-TYPE TRANSCRIPTIONAL REGULATOR GALS"/>
    <property type="match status" value="1"/>
</dbReference>
<dbReference type="CDD" id="cd01392">
    <property type="entry name" value="HTH_LacI"/>
    <property type="match status" value="1"/>
</dbReference>
<dbReference type="Gene3D" id="3.40.50.2300">
    <property type="match status" value="2"/>
</dbReference>
<keyword evidence="3" id="KW-0804">Transcription</keyword>
<dbReference type="AlphaFoldDB" id="A0A1I6KB14"/>
<dbReference type="SUPFAM" id="SSF53822">
    <property type="entry name" value="Periplasmic binding protein-like I"/>
    <property type="match status" value="1"/>
</dbReference>
<dbReference type="PANTHER" id="PTHR30146">
    <property type="entry name" value="LACI-RELATED TRANSCRIPTIONAL REPRESSOR"/>
    <property type="match status" value="1"/>
</dbReference>
<keyword evidence="2" id="KW-0238">DNA-binding</keyword>
<protein>
    <submittedName>
        <fullName evidence="5">Transcriptional regulator, LacI family</fullName>
    </submittedName>
</protein>
<gene>
    <name evidence="5" type="ORF">SAMN05661086_02333</name>
</gene>
<reference evidence="5 6" key="1">
    <citation type="submission" date="2016-10" db="EMBL/GenBank/DDBJ databases">
        <authorList>
            <person name="de Groot N.N."/>
        </authorList>
    </citation>
    <scope>NUCLEOTIDE SEQUENCE [LARGE SCALE GENOMIC DNA]</scope>
    <source>
        <strain evidence="5 6">743A</strain>
    </source>
</reference>
<evidence type="ECO:0000256" key="1">
    <source>
        <dbReference type="ARBA" id="ARBA00023015"/>
    </source>
</evidence>
<dbReference type="SUPFAM" id="SSF47413">
    <property type="entry name" value="lambda repressor-like DNA-binding domains"/>
    <property type="match status" value="1"/>
</dbReference>
<evidence type="ECO:0000256" key="2">
    <source>
        <dbReference type="ARBA" id="ARBA00023125"/>
    </source>
</evidence>
<dbReference type="InterPro" id="IPR000843">
    <property type="entry name" value="HTH_LacI"/>
</dbReference>
<name>A0A1I6KB14_9FIRM</name>
<dbReference type="InterPro" id="IPR028082">
    <property type="entry name" value="Peripla_BP_I"/>
</dbReference>
<feature type="domain" description="HTH lacI-type" evidence="4">
    <location>
        <begin position="3"/>
        <end position="46"/>
    </location>
</feature>
<evidence type="ECO:0000259" key="4">
    <source>
        <dbReference type="PROSITE" id="PS50932"/>
    </source>
</evidence>
<sequence>MATTAKEIARVLQLSEAAVSMALNNKPGVSTETRKMIIETAQNMGYDFTRISKTSENHSIKGNIAFIIYKKYGAVVDDTPFFNQLTESIKQTCQKLRYKLHINYLYGDLESQTDSLSIYDGILLLATEMKKEDFGSFSKLKTPIVVLDTYLQSLDYDCVLINNFQGAYQAAMYLVEQTRTQPGYLHSSYSIGNFDERADGFFKAIRDCGMSLSNSQILALTPSLSGAYHDMLIQLNQGVIPFCGYFADNDYIAAGAMKALHEMGYQIPEDVSVVGFDNLPFSNVLVPSLTTINVPKQYMGEVSVERLVQNISSPKKPPIKIQISTSLIKRKSVANNTRNSIVQ</sequence>
<dbReference type="SMART" id="SM00354">
    <property type="entry name" value="HTH_LACI"/>
    <property type="match status" value="1"/>
</dbReference>
<dbReference type="Gene3D" id="1.10.260.40">
    <property type="entry name" value="lambda repressor-like DNA-binding domains"/>
    <property type="match status" value="1"/>
</dbReference>
<dbReference type="Pfam" id="PF13377">
    <property type="entry name" value="Peripla_BP_3"/>
    <property type="match status" value="1"/>
</dbReference>
<keyword evidence="1" id="KW-0805">Transcription regulation</keyword>
<evidence type="ECO:0000256" key="3">
    <source>
        <dbReference type="ARBA" id="ARBA00023163"/>
    </source>
</evidence>
<evidence type="ECO:0000313" key="5">
    <source>
        <dbReference type="EMBL" id="SFR88387.1"/>
    </source>
</evidence>
<dbReference type="EMBL" id="FOYZ01000008">
    <property type="protein sequence ID" value="SFR88387.1"/>
    <property type="molecule type" value="Genomic_DNA"/>
</dbReference>
<dbReference type="RefSeq" id="WP_092560946.1">
    <property type="nucleotide sequence ID" value="NZ_FOYZ01000008.1"/>
</dbReference>
<dbReference type="OrthoDB" id="43195at2"/>
<proteinExistence type="predicted"/>
<dbReference type="GO" id="GO:0000976">
    <property type="term" value="F:transcription cis-regulatory region binding"/>
    <property type="evidence" value="ECO:0007669"/>
    <property type="project" value="TreeGrafter"/>
</dbReference>
<organism evidence="5 6">
    <name type="scientific">Anaeromicropila populeti</name>
    <dbReference type="NCBI Taxonomy" id="37658"/>
    <lineage>
        <taxon>Bacteria</taxon>
        <taxon>Bacillati</taxon>
        <taxon>Bacillota</taxon>
        <taxon>Clostridia</taxon>
        <taxon>Lachnospirales</taxon>
        <taxon>Lachnospiraceae</taxon>
        <taxon>Anaeromicropila</taxon>
    </lineage>
</organism>
<evidence type="ECO:0000313" key="6">
    <source>
        <dbReference type="Proteomes" id="UP000199659"/>
    </source>
</evidence>
<dbReference type="STRING" id="37658.SAMN05661086_02333"/>